<keyword evidence="3" id="KW-0285">Flavoprotein</keyword>
<protein>
    <recommendedName>
        <fullName evidence="6">FAD-binding PCMH-type domain-containing protein</fullName>
    </recommendedName>
</protein>
<dbReference type="Proteomes" id="UP001231189">
    <property type="component" value="Unassembled WGS sequence"/>
</dbReference>
<dbReference type="Gene3D" id="3.30.43.10">
    <property type="entry name" value="Uridine Diphospho-n-acetylenolpyruvylglucosamine Reductase, domain 2"/>
    <property type="match status" value="1"/>
</dbReference>
<evidence type="ECO:0000313" key="8">
    <source>
        <dbReference type="Proteomes" id="UP001231189"/>
    </source>
</evidence>
<evidence type="ECO:0000256" key="5">
    <source>
        <dbReference type="SAM" id="SignalP"/>
    </source>
</evidence>
<name>A0AAD8VKU0_LOLMU</name>
<dbReference type="InterPro" id="IPR036318">
    <property type="entry name" value="FAD-bd_PCMH-like_sf"/>
</dbReference>
<dbReference type="InterPro" id="IPR006094">
    <property type="entry name" value="Oxid_FAD_bind_N"/>
</dbReference>
<evidence type="ECO:0000256" key="1">
    <source>
        <dbReference type="ARBA" id="ARBA00001974"/>
    </source>
</evidence>
<proteinExistence type="inferred from homology"/>
<dbReference type="PROSITE" id="PS00862">
    <property type="entry name" value="OX2_COVAL_FAD"/>
    <property type="match status" value="1"/>
</dbReference>
<dbReference type="Pfam" id="PF01565">
    <property type="entry name" value="FAD_binding_4"/>
    <property type="match status" value="1"/>
</dbReference>
<dbReference type="PANTHER" id="PTHR32448">
    <property type="entry name" value="OS08G0158400 PROTEIN"/>
    <property type="match status" value="1"/>
</dbReference>
<keyword evidence="8" id="KW-1185">Reference proteome</keyword>
<gene>
    <name evidence="7" type="ORF">QYE76_032649</name>
</gene>
<dbReference type="GO" id="GO:0016491">
    <property type="term" value="F:oxidoreductase activity"/>
    <property type="evidence" value="ECO:0007669"/>
    <property type="project" value="UniProtKB-KW"/>
</dbReference>
<evidence type="ECO:0000256" key="4">
    <source>
        <dbReference type="ARBA" id="ARBA00023002"/>
    </source>
</evidence>
<evidence type="ECO:0000256" key="3">
    <source>
        <dbReference type="ARBA" id="ARBA00022827"/>
    </source>
</evidence>
<feature type="signal peptide" evidence="5">
    <location>
        <begin position="1"/>
        <end position="24"/>
    </location>
</feature>
<dbReference type="InterPro" id="IPR006093">
    <property type="entry name" value="Oxy_OxRdtase_FAD_BS"/>
</dbReference>
<dbReference type="InterPro" id="IPR016166">
    <property type="entry name" value="FAD-bd_PCMH"/>
</dbReference>
<comment type="similarity">
    <text evidence="2">Belongs to the oxygen-dependent FAD-linked oxidoreductase family.</text>
</comment>
<evidence type="ECO:0000313" key="7">
    <source>
        <dbReference type="EMBL" id="KAK1608976.1"/>
    </source>
</evidence>
<dbReference type="InterPro" id="IPR016167">
    <property type="entry name" value="FAD-bd_PCMH_sub1"/>
</dbReference>
<feature type="domain" description="FAD-binding PCMH-type" evidence="6">
    <location>
        <begin position="84"/>
        <end position="200"/>
    </location>
</feature>
<organism evidence="7 8">
    <name type="scientific">Lolium multiflorum</name>
    <name type="common">Italian ryegrass</name>
    <name type="synonym">Lolium perenne subsp. multiflorum</name>
    <dbReference type="NCBI Taxonomy" id="4521"/>
    <lineage>
        <taxon>Eukaryota</taxon>
        <taxon>Viridiplantae</taxon>
        <taxon>Streptophyta</taxon>
        <taxon>Embryophyta</taxon>
        <taxon>Tracheophyta</taxon>
        <taxon>Spermatophyta</taxon>
        <taxon>Magnoliopsida</taxon>
        <taxon>Liliopsida</taxon>
        <taxon>Poales</taxon>
        <taxon>Poaceae</taxon>
        <taxon>BOP clade</taxon>
        <taxon>Pooideae</taxon>
        <taxon>Poodae</taxon>
        <taxon>Poeae</taxon>
        <taxon>Poeae Chloroplast Group 2 (Poeae type)</taxon>
        <taxon>Loliodinae</taxon>
        <taxon>Loliinae</taxon>
        <taxon>Lolium</taxon>
    </lineage>
</organism>
<dbReference type="GO" id="GO:0071949">
    <property type="term" value="F:FAD binding"/>
    <property type="evidence" value="ECO:0007669"/>
    <property type="project" value="InterPro"/>
</dbReference>
<accession>A0AAD8VKU0</accession>
<feature type="chain" id="PRO_5042017561" description="FAD-binding PCMH-type domain-containing protein" evidence="5">
    <location>
        <begin position="25"/>
        <end position="200"/>
    </location>
</feature>
<keyword evidence="5" id="KW-0732">Signal</keyword>
<keyword evidence="4" id="KW-0560">Oxidoreductase</keyword>
<evidence type="ECO:0000256" key="2">
    <source>
        <dbReference type="ARBA" id="ARBA00005466"/>
    </source>
</evidence>
<comment type="caution">
    <text evidence="7">The sequence shown here is derived from an EMBL/GenBank/DDBJ whole genome shotgun (WGS) entry which is preliminary data.</text>
</comment>
<dbReference type="AlphaFoldDB" id="A0AAD8VKU0"/>
<reference evidence="7" key="1">
    <citation type="submission" date="2023-07" db="EMBL/GenBank/DDBJ databases">
        <title>A chromosome-level genome assembly of Lolium multiflorum.</title>
        <authorList>
            <person name="Chen Y."/>
            <person name="Copetti D."/>
            <person name="Kolliker R."/>
            <person name="Studer B."/>
        </authorList>
    </citation>
    <scope>NUCLEOTIDE SEQUENCE</scope>
    <source>
        <strain evidence="7">02402/16</strain>
        <tissue evidence="7">Leaf</tissue>
    </source>
</reference>
<keyword evidence="3" id="KW-0274">FAD</keyword>
<comment type="cofactor">
    <cofactor evidence="1">
        <name>FAD</name>
        <dbReference type="ChEBI" id="CHEBI:57692"/>
    </cofactor>
</comment>
<evidence type="ECO:0000259" key="6">
    <source>
        <dbReference type="PROSITE" id="PS51387"/>
    </source>
</evidence>
<dbReference type="SUPFAM" id="SSF56176">
    <property type="entry name" value="FAD-binding/transporter-associated domain-like"/>
    <property type="match status" value="1"/>
</dbReference>
<dbReference type="EMBL" id="JAUUTY010000007">
    <property type="protein sequence ID" value="KAK1608976.1"/>
    <property type="molecule type" value="Genomic_DNA"/>
</dbReference>
<sequence>MQHPLAILFLVCLFLSFHESTCSGAGAGTSINYSKADSPPAAAGSNFSSCLVSNGVSNFSLPTSPSYAALLKSSIFNLRFTLPSVTGPAAIVFPGSSDDLRRAVLCARGSSLAIRTRSGGHSYEGLSYTTENHVLFVVVDLANLNRVQVDSGSATAWAESGATVGELYYAVGRSSRSLRSRPGRSRPLSAFRAQLDNNGD</sequence>
<dbReference type="PROSITE" id="PS51387">
    <property type="entry name" value="FAD_PCMH"/>
    <property type="match status" value="1"/>
</dbReference>